<evidence type="ECO:0000313" key="2">
    <source>
        <dbReference type="Proteomes" id="UP001141552"/>
    </source>
</evidence>
<dbReference type="OrthoDB" id="1749329at2759"/>
<dbReference type="AlphaFoldDB" id="A0A9Q0F900"/>
<evidence type="ECO:0008006" key="3">
    <source>
        <dbReference type="Google" id="ProtNLM"/>
    </source>
</evidence>
<sequence>MEDAINSKPAAFDHLFSIFRPWKVGDCPFNRLCWVLFRGIPAHVWNGEFFKVVASKVGTMVDCSSKTKSGSRLDVAEVLILTRNFGSTDRTLSVQVGGFHALIGIMKTQYNPTDWNGSSSGTGDISGSGVISKGMLSGGISSPARSTEQPHSRAIQLPNQLRRLVHIP</sequence>
<organism evidence="1 2">
    <name type="scientific">Turnera subulata</name>
    <dbReference type="NCBI Taxonomy" id="218843"/>
    <lineage>
        <taxon>Eukaryota</taxon>
        <taxon>Viridiplantae</taxon>
        <taxon>Streptophyta</taxon>
        <taxon>Embryophyta</taxon>
        <taxon>Tracheophyta</taxon>
        <taxon>Spermatophyta</taxon>
        <taxon>Magnoliopsida</taxon>
        <taxon>eudicotyledons</taxon>
        <taxon>Gunneridae</taxon>
        <taxon>Pentapetalae</taxon>
        <taxon>rosids</taxon>
        <taxon>fabids</taxon>
        <taxon>Malpighiales</taxon>
        <taxon>Passifloraceae</taxon>
        <taxon>Turnera</taxon>
    </lineage>
</organism>
<gene>
    <name evidence="1" type="ORF">Tsubulata_018812</name>
</gene>
<dbReference type="Proteomes" id="UP001141552">
    <property type="component" value="Unassembled WGS sequence"/>
</dbReference>
<evidence type="ECO:0000313" key="1">
    <source>
        <dbReference type="EMBL" id="KAJ4827149.1"/>
    </source>
</evidence>
<reference evidence="1" key="1">
    <citation type="submission" date="2022-02" db="EMBL/GenBank/DDBJ databases">
        <authorList>
            <person name="Henning P.M."/>
            <person name="McCubbin A.G."/>
            <person name="Shore J.S."/>
        </authorList>
    </citation>
    <scope>NUCLEOTIDE SEQUENCE</scope>
    <source>
        <strain evidence="1">F60SS</strain>
        <tissue evidence="1">Leaves</tissue>
    </source>
</reference>
<keyword evidence="2" id="KW-1185">Reference proteome</keyword>
<accession>A0A9Q0F900</accession>
<protein>
    <recommendedName>
        <fullName evidence="3">DUF4283 domain-containing protein</fullName>
    </recommendedName>
</protein>
<reference evidence="1" key="2">
    <citation type="journal article" date="2023" name="Plants (Basel)">
        <title>Annotation of the Turnera subulata (Passifloraceae) Draft Genome Reveals the S-Locus Evolved after the Divergence of Turneroideae from Passifloroideae in a Stepwise Manner.</title>
        <authorList>
            <person name="Henning P.M."/>
            <person name="Roalson E.H."/>
            <person name="Mir W."/>
            <person name="McCubbin A.G."/>
            <person name="Shore J.S."/>
        </authorList>
    </citation>
    <scope>NUCLEOTIDE SEQUENCE</scope>
    <source>
        <strain evidence="1">F60SS</strain>
    </source>
</reference>
<proteinExistence type="predicted"/>
<comment type="caution">
    <text evidence="1">The sequence shown here is derived from an EMBL/GenBank/DDBJ whole genome shotgun (WGS) entry which is preliminary data.</text>
</comment>
<name>A0A9Q0F900_9ROSI</name>
<dbReference type="EMBL" id="JAKUCV010006481">
    <property type="protein sequence ID" value="KAJ4827149.1"/>
    <property type="molecule type" value="Genomic_DNA"/>
</dbReference>